<dbReference type="STRING" id="2074.BG845_01227"/>
<evidence type="ECO:0000313" key="2">
    <source>
        <dbReference type="EMBL" id="OSY42308.1"/>
    </source>
</evidence>
<dbReference type="AlphaFoldDB" id="A0A1Y2N5W8"/>
<evidence type="ECO:0000313" key="3">
    <source>
        <dbReference type="Proteomes" id="UP000194360"/>
    </source>
</evidence>
<dbReference type="CDD" id="cd24119">
    <property type="entry name" value="ASKHA_NBD_MtPPX2-like"/>
    <property type="match status" value="1"/>
</dbReference>
<dbReference type="Gene3D" id="3.30.420.150">
    <property type="entry name" value="Exopolyphosphatase. Domain 2"/>
    <property type="match status" value="1"/>
</dbReference>
<evidence type="ECO:0000259" key="1">
    <source>
        <dbReference type="Pfam" id="PF02541"/>
    </source>
</evidence>
<dbReference type="EC" id="3.6.1.40" evidence="2"/>
<dbReference type="InterPro" id="IPR003695">
    <property type="entry name" value="Ppx_GppA_N"/>
</dbReference>
<proteinExistence type="predicted"/>
<gene>
    <name evidence="2" type="primary">gppA_2</name>
    <name evidence="2" type="ORF">BG845_01227</name>
</gene>
<dbReference type="Pfam" id="PF02541">
    <property type="entry name" value="Ppx-GppA"/>
    <property type="match status" value="1"/>
</dbReference>
<dbReference type="InterPro" id="IPR043129">
    <property type="entry name" value="ATPase_NBD"/>
</dbReference>
<reference evidence="2 3" key="1">
    <citation type="submission" date="2016-09" db="EMBL/GenBank/DDBJ databases">
        <title>Pseudonocardia autotrophica DSM535, a candidate organism with high potential of specific P450 cytochromes.</title>
        <authorList>
            <person name="Grumaz C."/>
            <person name="Vainshtein Y."/>
            <person name="Kirstahler P."/>
            <person name="Sohn K."/>
        </authorList>
    </citation>
    <scope>NUCLEOTIDE SEQUENCE [LARGE SCALE GENOMIC DNA]</scope>
    <source>
        <strain evidence="2 3">DSM 535</strain>
    </source>
</reference>
<dbReference type="Gene3D" id="3.30.420.40">
    <property type="match status" value="1"/>
</dbReference>
<accession>A0A1Y2N5W8</accession>
<dbReference type="SUPFAM" id="SSF53067">
    <property type="entry name" value="Actin-like ATPase domain"/>
    <property type="match status" value="2"/>
</dbReference>
<sequence>MSRVAAIDCGTNSIRLLVADVTEAFDGAKELRDLHREMRIVRLGKGVDATGRLDPEALERTRVALVDYAAAARRKGAERVRMVATSATRDAANREDFFAMVRDTLGVEAEIITGDEEARLSFVGAVGDLDPDDGPFVVTDVGGGSTEVVVGALRDGVAEVTAARSVDMGSVRLTERCLPSDPPSPAEVAQAREVAAEVLAEAFASVPVEGARTWVGVAGTITTLSGIAQDLPRYDPEAVHLSTLSRDELHRVADLLIHAPRAERGKHGALHPGRVDVIGAGSLVVQALADELHARAGIDRVVVSEHDILDGIARSIA</sequence>
<dbReference type="EMBL" id="MIGB01000005">
    <property type="protein sequence ID" value="OSY42308.1"/>
    <property type="molecule type" value="Genomic_DNA"/>
</dbReference>
<dbReference type="InterPro" id="IPR050273">
    <property type="entry name" value="GppA/Ppx_hydrolase"/>
</dbReference>
<name>A0A1Y2N5W8_PSEAH</name>
<dbReference type="GO" id="GO:0008894">
    <property type="term" value="F:guanosine-5'-triphosphate,3'-diphosphate diphosphatase activity"/>
    <property type="evidence" value="ECO:0007669"/>
    <property type="project" value="UniProtKB-EC"/>
</dbReference>
<dbReference type="Proteomes" id="UP000194360">
    <property type="component" value="Unassembled WGS sequence"/>
</dbReference>
<dbReference type="PANTHER" id="PTHR30005:SF13">
    <property type="entry name" value="EXOPOLYPHOSPHATASE 2"/>
    <property type="match status" value="1"/>
</dbReference>
<protein>
    <submittedName>
        <fullName evidence="2">Guanosine-5'-triphosphate,3'-diphosphate pyrophosphatase</fullName>
        <ecNumber evidence="2">3.6.1.40</ecNumber>
    </submittedName>
</protein>
<dbReference type="RefSeq" id="WP_085911762.1">
    <property type="nucleotide sequence ID" value="NZ_AP018920.1"/>
</dbReference>
<feature type="domain" description="Ppx/GppA phosphatase N-terminal" evidence="1">
    <location>
        <begin position="28"/>
        <end position="313"/>
    </location>
</feature>
<comment type="caution">
    <text evidence="2">The sequence shown here is derived from an EMBL/GenBank/DDBJ whole genome shotgun (WGS) entry which is preliminary data.</text>
</comment>
<dbReference type="PANTHER" id="PTHR30005">
    <property type="entry name" value="EXOPOLYPHOSPHATASE"/>
    <property type="match status" value="1"/>
</dbReference>
<keyword evidence="3" id="KW-1185">Reference proteome</keyword>
<dbReference type="OrthoDB" id="9793035at2"/>
<organism evidence="2 3">
    <name type="scientific">Pseudonocardia autotrophica</name>
    <name type="common">Amycolata autotrophica</name>
    <name type="synonym">Nocardia autotrophica</name>
    <dbReference type="NCBI Taxonomy" id="2074"/>
    <lineage>
        <taxon>Bacteria</taxon>
        <taxon>Bacillati</taxon>
        <taxon>Actinomycetota</taxon>
        <taxon>Actinomycetes</taxon>
        <taxon>Pseudonocardiales</taxon>
        <taxon>Pseudonocardiaceae</taxon>
        <taxon>Pseudonocardia</taxon>
    </lineage>
</organism>
<keyword evidence="2" id="KW-0378">Hydrolase</keyword>